<sequence length="166" mass="18984">MEGRTISSQLQGENLTSLGNGTTLTDISPNDDNRAVSRSFSYDADRRYFHLQRDGLVSKIEKFSDQWDGVEPAEDLKLGSEFSEKTLATKVEMMPLYIKPSSDEDVCPTCLEDYTPENPKITTQCSHHFHLCCIYEWMERSDTCPICGKEMEFSESLNFILDFDKL</sequence>
<dbReference type="PROSITE" id="PS50089">
    <property type="entry name" value="ZF_RING_2"/>
    <property type="match status" value="1"/>
</dbReference>
<evidence type="ECO:0000259" key="10">
    <source>
        <dbReference type="PROSITE" id="PS50089"/>
    </source>
</evidence>
<dbReference type="InterPro" id="IPR001841">
    <property type="entry name" value="Znf_RING"/>
</dbReference>
<feature type="compositionally biased region" description="Low complexity" evidence="9">
    <location>
        <begin position="14"/>
        <end position="25"/>
    </location>
</feature>
<evidence type="ECO:0000256" key="4">
    <source>
        <dbReference type="ARBA" id="ARBA00022723"/>
    </source>
</evidence>
<dbReference type="Gene3D" id="3.30.40.10">
    <property type="entry name" value="Zinc/RING finger domain, C3HC4 (zinc finger)"/>
    <property type="match status" value="1"/>
</dbReference>
<evidence type="ECO:0000313" key="11">
    <source>
        <dbReference type="EMBL" id="CAI9768799.1"/>
    </source>
</evidence>
<organism evidence="11 12">
    <name type="scientific">Fraxinus pennsylvanica</name>
    <dbReference type="NCBI Taxonomy" id="56036"/>
    <lineage>
        <taxon>Eukaryota</taxon>
        <taxon>Viridiplantae</taxon>
        <taxon>Streptophyta</taxon>
        <taxon>Embryophyta</taxon>
        <taxon>Tracheophyta</taxon>
        <taxon>Spermatophyta</taxon>
        <taxon>Magnoliopsida</taxon>
        <taxon>eudicotyledons</taxon>
        <taxon>Gunneridae</taxon>
        <taxon>Pentapetalae</taxon>
        <taxon>asterids</taxon>
        <taxon>lamiids</taxon>
        <taxon>Lamiales</taxon>
        <taxon>Oleaceae</taxon>
        <taxon>Oleeae</taxon>
        <taxon>Fraxinus</taxon>
    </lineage>
</organism>
<dbReference type="AlphaFoldDB" id="A0AAD1ZG90"/>
<evidence type="ECO:0000313" key="12">
    <source>
        <dbReference type="Proteomes" id="UP000834106"/>
    </source>
</evidence>
<keyword evidence="6" id="KW-0833">Ubl conjugation pathway</keyword>
<reference evidence="11" key="1">
    <citation type="submission" date="2023-05" db="EMBL/GenBank/DDBJ databases">
        <authorList>
            <person name="Huff M."/>
        </authorList>
    </citation>
    <scope>NUCLEOTIDE SEQUENCE</scope>
</reference>
<name>A0AAD1ZG90_9LAMI</name>
<evidence type="ECO:0000256" key="5">
    <source>
        <dbReference type="ARBA" id="ARBA00022771"/>
    </source>
</evidence>
<feature type="compositionally biased region" description="Polar residues" evidence="9">
    <location>
        <begin position="1"/>
        <end position="13"/>
    </location>
</feature>
<dbReference type="GO" id="GO:0061630">
    <property type="term" value="F:ubiquitin protein ligase activity"/>
    <property type="evidence" value="ECO:0007669"/>
    <property type="project" value="UniProtKB-EC"/>
</dbReference>
<dbReference type="CDD" id="cd23116">
    <property type="entry name" value="RING-H2_AIRP1-like"/>
    <property type="match status" value="1"/>
</dbReference>
<dbReference type="SUPFAM" id="SSF57850">
    <property type="entry name" value="RING/U-box"/>
    <property type="match status" value="1"/>
</dbReference>
<dbReference type="Proteomes" id="UP000834106">
    <property type="component" value="Chromosome 9"/>
</dbReference>
<evidence type="ECO:0000256" key="1">
    <source>
        <dbReference type="ARBA" id="ARBA00000900"/>
    </source>
</evidence>
<keyword evidence="3" id="KW-0808">Transferase</keyword>
<evidence type="ECO:0000256" key="6">
    <source>
        <dbReference type="ARBA" id="ARBA00022786"/>
    </source>
</evidence>
<feature type="region of interest" description="Disordered" evidence="9">
    <location>
        <begin position="1"/>
        <end position="30"/>
    </location>
</feature>
<dbReference type="SMART" id="SM00184">
    <property type="entry name" value="RING"/>
    <property type="match status" value="1"/>
</dbReference>
<keyword evidence="7" id="KW-0862">Zinc</keyword>
<evidence type="ECO:0000256" key="8">
    <source>
        <dbReference type="PROSITE-ProRule" id="PRU00175"/>
    </source>
</evidence>
<proteinExistence type="predicted"/>
<keyword evidence="12" id="KW-1185">Reference proteome</keyword>
<dbReference type="EC" id="2.3.2.27" evidence="2"/>
<dbReference type="EMBL" id="OU503044">
    <property type="protein sequence ID" value="CAI9768799.1"/>
    <property type="molecule type" value="Genomic_DNA"/>
</dbReference>
<dbReference type="PANTHER" id="PTHR46463:SF10">
    <property type="entry name" value="OS01G0926200 PROTEIN"/>
    <property type="match status" value="1"/>
</dbReference>
<gene>
    <name evidence="11" type="ORF">FPE_LOCUS16229</name>
</gene>
<keyword evidence="5 8" id="KW-0863">Zinc-finger</keyword>
<dbReference type="GO" id="GO:0008270">
    <property type="term" value="F:zinc ion binding"/>
    <property type="evidence" value="ECO:0007669"/>
    <property type="project" value="UniProtKB-KW"/>
</dbReference>
<evidence type="ECO:0000256" key="7">
    <source>
        <dbReference type="ARBA" id="ARBA00022833"/>
    </source>
</evidence>
<evidence type="ECO:0000256" key="9">
    <source>
        <dbReference type="SAM" id="MobiDB-lite"/>
    </source>
</evidence>
<dbReference type="Pfam" id="PF13639">
    <property type="entry name" value="zf-RING_2"/>
    <property type="match status" value="1"/>
</dbReference>
<feature type="domain" description="RING-type" evidence="10">
    <location>
        <begin position="107"/>
        <end position="147"/>
    </location>
</feature>
<comment type="catalytic activity">
    <reaction evidence="1">
        <text>S-ubiquitinyl-[E2 ubiquitin-conjugating enzyme]-L-cysteine + [acceptor protein]-L-lysine = [E2 ubiquitin-conjugating enzyme]-L-cysteine + N(6)-ubiquitinyl-[acceptor protein]-L-lysine.</text>
        <dbReference type="EC" id="2.3.2.27"/>
    </reaction>
</comment>
<evidence type="ECO:0000256" key="2">
    <source>
        <dbReference type="ARBA" id="ARBA00012483"/>
    </source>
</evidence>
<dbReference type="InterPro" id="IPR013083">
    <property type="entry name" value="Znf_RING/FYVE/PHD"/>
</dbReference>
<dbReference type="PANTHER" id="PTHR46463">
    <property type="entry name" value="ZINC FINGER, RING/FYVE/PHD-TYPE"/>
    <property type="match status" value="1"/>
</dbReference>
<accession>A0AAD1ZG90</accession>
<protein>
    <recommendedName>
        <fullName evidence="2">RING-type E3 ubiquitin transferase</fullName>
        <ecNumber evidence="2">2.3.2.27</ecNumber>
    </recommendedName>
</protein>
<evidence type="ECO:0000256" key="3">
    <source>
        <dbReference type="ARBA" id="ARBA00022679"/>
    </source>
</evidence>
<keyword evidence="4" id="KW-0479">Metal-binding</keyword>